<feature type="non-terminal residue" evidence="1">
    <location>
        <position position="1"/>
    </location>
</feature>
<keyword evidence="2" id="KW-1185">Reference proteome</keyword>
<accession>A0A0L7QJN7</accession>
<dbReference type="EMBL" id="KQ415070">
    <property type="protein sequence ID" value="KOC58828.1"/>
    <property type="molecule type" value="Genomic_DNA"/>
</dbReference>
<name>A0A0L7QJN7_9HYME</name>
<proteinExistence type="predicted"/>
<dbReference type="Proteomes" id="UP000053825">
    <property type="component" value="Unassembled WGS sequence"/>
</dbReference>
<evidence type="ECO:0000313" key="1">
    <source>
        <dbReference type="EMBL" id="KOC58828.1"/>
    </source>
</evidence>
<protein>
    <submittedName>
        <fullName evidence="1">Uncharacterized protein</fullName>
    </submittedName>
</protein>
<organism evidence="1 2">
    <name type="scientific">Habropoda laboriosa</name>
    <dbReference type="NCBI Taxonomy" id="597456"/>
    <lineage>
        <taxon>Eukaryota</taxon>
        <taxon>Metazoa</taxon>
        <taxon>Ecdysozoa</taxon>
        <taxon>Arthropoda</taxon>
        <taxon>Hexapoda</taxon>
        <taxon>Insecta</taxon>
        <taxon>Pterygota</taxon>
        <taxon>Neoptera</taxon>
        <taxon>Endopterygota</taxon>
        <taxon>Hymenoptera</taxon>
        <taxon>Apocrita</taxon>
        <taxon>Aculeata</taxon>
        <taxon>Apoidea</taxon>
        <taxon>Anthophila</taxon>
        <taxon>Apidae</taxon>
        <taxon>Habropoda</taxon>
    </lineage>
</organism>
<gene>
    <name evidence="1" type="ORF">WH47_02233</name>
</gene>
<dbReference type="AlphaFoldDB" id="A0A0L7QJN7"/>
<evidence type="ECO:0000313" key="2">
    <source>
        <dbReference type="Proteomes" id="UP000053825"/>
    </source>
</evidence>
<sequence>CTMEELSDMHLCCGEVNDSAAEVDNHCRNHCLLLCNVHEKKGINIGILTLKRRLTENNV</sequence>
<reference evidence="1 2" key="1">
    <citation type="submission" date="2015-07" db="EMBL/GenBank/DDBJ databases">
        <title>The genome of Habropoda laboriosa.</title>
        <authorList>
            <person name="Pan H."/>
            <person name="Kapheim K."/>
        </authorList>
    </citation>
    <scope>NUCLEOTIDE SEQUENCE [LARGE SCALE GENOMIC DNA]</scope>
    <source>
        <strain evidence="1">0110345459</strain>
    </source>
</reference>